<dbReference type="InterPro" id="IPR042099">
    <property type="entry name" value="ANL_N_sf"/>
</dbReference>
<dbReference type="SUPFAM" id="SSF56801">
    <property type="entry name" value="Acetyl-CoA synthetase-like"/>
    <property type="match status" value="1"/>
</dbReference>
<evidence type="ECO:0000259" key="1">
    <source>
        <dbReference type="Pfam" id="PF00501"/>
    </source>
</evidence>
<dbReference type="PANTHER" id="PTHR43813">
    <property type="entry name" value="ACYL-ACTIVATING ENZYME 16, CHLOROPLASTIC-RELATED"/>
    <property type="match status" value="1"/>
</dbReference>
<organism evidence="2 3">
    <name type="scientific">Teretinema zuelzerae</name>
    <dbReference type="NCBI Taxonomy" id="156"/>
    <lineage>
        <taxon>Bacteria</taxon>
        <taxon>Pseudomonadati</taxon>
        <taxon>Spirochaetota</taxon>
        <taxon>Spirochaetia</taxon>
        <taxon>Spirochaetales</taxon>
        <taxon>Treponemataceae</taxon>
        <taxon>Teretinema</taxon>
    </lineage>
</organism>
<proteinExistence type="predicted"/>
<evidence type="ECO:0000313" key="3">
    <source>
        <dbReference type="Proteomes" id="UP001198163"/>
    </source>
</evidence>
<reference evidence="2" key="1">
    <citation type="submission" date="2021-08" db="EMBL/GenBank/DDBJ databases">
        <title>Comparative analyses of Brucepasteria parasyntrophica and Teretinema zuelzerae.</title>
        <authorList>
            <person name="Song Y."/>
            <person name="Brune A."/>
        </authorList>
    </citation>
    <scope>NUCLEOTIDE SEQUENCE</scope>
    <source>
        <strain evidence="2">DSM 1903</strain>
    </source>
</reference>
<dbReference type="Gene3D" id="3.40.50.12780">
    <property type="entry name" value="N-terminal domain of ligase-like"/>
    <property type="match status" value="1"/>
</dbReference>
<dbReference type="Proteomes" id="UP001198163">
    <property type="component" value="Unassembled WGS sequence"/>
</dbReference>
<protein>
    <submittedName>
        <fullName evidence="2">AMP-binding protein</fullName>
    </submittedName>
</protein>
<sequence>MSIESTIPLLFRERVRCYPDVVAQTWKDSSGSFVRRSYRELYGDVLDMAEALRGLGVKRGDLVGLISDNRREWLIADLAVLALGAADVPRGCDSMEKEIAYILSTTECRIAFAENRSQLHKILALRSEMPLLSRVILFAEPAIADAEAAREAGIELLSFHAVLAQGSVARNGAVDELESIMKAVKSEDVATVIFTSGTTGEPKGVMLTHGNYTWQLERIPQVLHVEPGDMWITVLPVWHSFERLMQYIILERGSGMAYSKPVASIMLPDIAAIKPQIIPGVPRLWEALAAGILRTVRKEGGAKKALFLFFVAVGRRWCSARDLVFGRVVRFTPRIRLFDTLLGLLPWLLLSPLRALGDVLVFRKVRARLGGRVRICISGGGALQNEVDSFYQAIGLNMLEGYGITETAPLLSFRDQWKPRPGCVGKIFAETECRIVDAEELERVVEEANGGAWRAPYELGPGKNGVILVRGGQVMKGYYKRPDLTSRVIDAGGWFNTGDLGMLSYDGEIKITGRAKDTIVLRGGENVEPAPIERAIKGFPLVESVVVLGQDCKYLAALIVPAKDALLAWAQENDIPCEDYESLLENPAVVQLFRSEIDARVNRQTGFRPFEYIFRFSFLGDSFQVGKELSGKQEMMRHRILELYREEILLLFAE</sequence>
<comment type="caution">
    <text evidence="2">The sequence shown here is derived from an EMBL/GenBank/DDBJ whole genome shotgun (WGS) entry which is preliminary data.</text>
</comment>
<dbReference type="AlphaFoldDB" id="A0AAE3JK75"/>
<dbReference type="PROSITE" id="PS00455">
    <property type="entry name" value="AMP_BINDING"/>
    <property type="match status" value="1"/>
</dbReference>
<keyword evidence="3" id="KW-1185">Reference proteome</keyword>
<dbReference type="Pfam" id="PF00501">
    <property type="entry name" value="AMP-binding"/>
    <property type="match status" value="1"/>
</dbReference>
<accession>A0AAE3JK75</accession>
<evidence type="ECO:0000313" key="2">
    <source>
        <dbReference type="EMBL" id="MCD1653699.1"/>
    </source>
</evidence>
<dbReference type="InterPro" id="IPR052987">
    <property type="entry name" value="Chloroplast_AMP-bd_Enzymes"/>
</dbReference>
<name>A0AAE3JK75_9SPIR</name>
<dbReference type="PANTHER" id="PTHR43813:SF1">
    <property type="entry name" value="ACYL-ACTIVATING ENZYME 16, CHLOROPLASTIC-RELATED"/>
    <property type="match status" value="1"/>
</dbReference>
<dbReference type="Pfam" id="PF23562">
    <property type="entry name" value="AMP-binding_C_3"/>
    <property type="match status" value="1"/>
</dbReference>
<dbReference type="InterPro" id="IPR000873">
    <property type="entry name" value="AMP-dep_synth/lig_dom"/>
</dbReference>
<dbReference type="EMBL" id="JAINWA010000001">
    <property type="protein sequence ID" value="MCD1653699.1"/>
    <property type="molecule type" value="Genomic_DNA"/>
</dbReference>
<feature type="domain" description="AMP-dependent synthetase/ligase" evidence="1">
    <location>
        <begin position="11"/>
        <end position="479"/>
    </location>
</feature>
<dbReference type="InterPro" id="IPR020845">
    <property type="entry name" value="AMP-binding_CS"/>
</dbReference>
<gene>
    <name evidence="2" type="ORF">K7J14_03175</name>
</gene>
<dbReference type="RefSeq" id="WP_230753016.1">
    <property type="nucleotide sequence ID" value="NZ_JAINWA010000001.1"/>
</dbReference>